<dbReference type="RefSeq" id="WP_219546129.1">
    <property type="nucleotide sequence ID" value="NZ_JAHKRN010000021.1"/>
</dbReference>
<comment type="caution">
    <text evidence="2">The sequence shown here is derived from an EMBL/GenBank/DDBJ whole genome shotgun (WGS) entry which is preliminary data.</text>
</comment>
<protein>
    <submittedName>
        <fullName evidence="2">PadR family transcriptional regulator</fullName>
    </submittedName>
</protein>
<dbReference type="PANTHER" id="PTHR33169">
    <property type="entry name" value="PADR-FAMILY TRANSCRIPTIONAL REGULATOR"/>
    <property type="match status" value="1"/>
</dbReference>
<gene>
    <name evidence="2" type="ORF">ACFPUY_34230</name>
</gene>
<keyword evidence="3" id="KW-1185">Reference proteome</keyword>
<dbReference type="PANTHER" id="PTHR33169:SF14">
    <property type="entry name" value="TRANSCRIPTIONAL REGULATOR RV3488"/>
    <property type="match status" value="1"/>
</dbReference>
<sequence>MSVVRLLVLGAVRRRGSAHGYQVRSDLESWGAHEWAGLKPGSIYHALRQMAVEGLLRADEEAPSTAGGPPRIDYEITEAGEADYFALLRHALSKADQRLDMLSAGAGLMDDLPRAEAVELLKTRVRALEEWRSRVRRDWSPDEDPEAWGMVGEVLGMWVHTAESAAEWTRGLIERLERGAYVMAGENPRAPVSRPGRGR</sequence>
<dbReference type="InterPro" id="IPR052509">
    <property type="entry name" value="Metal_resp_DNA-bind_regulator"/>
</dbReference>
<dbReference type="InterPro" id="IPR005149">
    <property type="entry name" value="Tscrpt_reg_PadR_N"/>
</dbReference>
<proteinExistence type="predicted"/>
<organism evidence="2 3">
    <name type="scientific">Nonomuraea harbinensis</name>
    <dbReference type="NCBI Taxonomy" id="1286938"/>
    <lineage>
        <taxon>Bacteria</taxon>
        <taxon>Bacillati</taxon>
        <taxon>Actinomycetota</taxon>
        <taxon>Actinomycetes</taxon>
        <taxon>Streptosporangiales</taxon>
        <taxon>Streptosporangiaceae</taxon>
        <taxon>Nonomuraea</taxon>
    </lineage>
</organism>
<dbReference type="Pfam" id="PF03551">
    <property type="entry name" value="PadR"/>
    <property type="match status" value="1"/>
</dbReference>
<evidence type="ECO:0000259" key="1">
    <source>
        <dbReference type="Pfam" id="PF03551"/>
    </source>
</evidence>
<evidence type="ECO:0000313" key="3">
    <source>
        <dbReference type="Proteomes" id="UP001596096"/>
    </source>
</evidence>
<reference evidence="3" key="1">
    <citation type="journal article" date="2019" name="Int. J. Syst. Evol. Microbiol.">
        <title>The Global Catalogue of Microorganisms (GCM) 10K type strain sequencing project: providing services to taxonomists for standard genome sequencing and annotation.</title>
        <authorList>
            <consortium name="The Broad Institute Genomics Platform"/>
            <consortium name="The Broad Institute Genome Sequencing Center for Infectious Disease"/>
            <person name="Wu L."/>
            <person name="Ma J."/>
        </authorList>
    </citation>
    <scope>NUCLEOTIDE SEQUENCE [LARGE SCALE GENOMIC DNA]</scope>
    <source>
        <strain evidence="3">CGMCC 4.7106</strain>
    </source>
</reference>
<accession>A0ABW1C4Z9</accession>
<evidence type="ECO:0000313" key="2">
    <source>
        <dbReference type="EMBL" id="MFC5820184.1"/>
    </source>
</evidence>
<feature type="domain" description="Transcription regulator PadR N-terminal" evidence="1">
    <location>
        <begin position="8"/>
        <end position="82"/>
    </location>
</feature>
<name>A0ABW1C4Z9_9ACTN</name>
<dbReference type="EMBL" id="JBHSNW010000023">
    <property type="protein sequence ID" value="MFC5820184.1"/>
    <property type="molecule type" value="Genomic_DNA"/>
</dbReference>
<dbReference type="Proteomes" id="UP001596096">
    <property type="component" value="Unassembled WGS sequence"/>
</dbReference>